<dbReference type="SUPFAM" id="SSF50037">
    <property type="entry name" value="C-terminal domain of transcriptional repressors"/>
    <property type="match status" value="1"/>
</dbReference>
<comment type="caution">
    <text evidence="3">The sequence shown here is derived from an EMBL/GenBank/DDBJ whole genome shotgun (WGS) entry which is preliminary data.</text>
</comment>
<dbReference type="RefSeq" id="WP_039135174.1">
    <property type="nucleotide sequence ID" value="NZ_JPXY01000022.1"/>
</dbReference>
<dbReference type="EMBL" id="JPXY01000022">
    <property type="protein sequence ID" value="KGQ32489.1"/>
    <property type="molecule type" value="Genomic_DNA"/>
</dbReference>
<accession>A0A0A2Y4R7</accession>
<keyword evidence="4" id="KW-1185">Reference proteome</keyword>
<dbReference type="Pfam" id="PF04023">
    <property type="entry name" value="FeoA"/>
    <property type="match status" value="1"/>
</dbReference>
<protein>
    <submittedName>
        <fullName evidence="3">Iron transporter</fullName>
    </submittedName>
</protein>
<proteinExistence type="predicted"/>
<reference evidence="3 4" key="1">
    <citation type="submission" date="2014-08" db="EMBL/GenBank/DDBJ databases">
        <title>Chaperone-usher fimbriae in a diverse selection of Gallibacterium genomes.</title>
        <authorList>
            <person name="Kudirkiene E."/>
            <person name="Bager R.J."/>
            <person name="Johnson T.J."/>
            <person name="Bojesen A.M."/>
        </authorList>
    </citation>
    <scope>NUCLEOTIDE SEQUENCE [LARGE SCALE GENOMIC DNA]</scope>
    <source>
        <strain evidence="3 4">CCM5976</strain>
    </source>
</reference>
<sequence length="86" mass="9639">MSVCPLHQLPKHQEAYIKDIIANPAFGSQDNSVSRRLADLGFSSHRPVTIIAKGLLGRGPYVVRLDHHSQFSLRKAEAEKILCYLK</sequence>
<feature type="domain" description="Ferrous iron transporter FeoA-like" evidence="2">
    <location>
        <begin position="4"/>
        <end position="85"/>
    </location>
</feature>
<dbReference type="Proteomes" id="UP000030418">
    <property type="component" value="Unassembled WGS sequence"/>
</dbReference>
<evidence type="ECO:0000256" key="1">
    <source>
        <dbReference type="ARBA" id="ARBA00023004"/>
    </source>
</evidence>
<dbReference type="InterPro" id="IPR007167">
    <property type="entry name" value="Fe-transptr_FeoA-like"/>
</dbReference>
<dbReference type="GO" id="GO:0046914">
    <property type="term" value="F:transition metal ion binding"/>
    <property type="evidence" value="ECO:0007669"/>
    <property type="project" value="InterPro"/>
</dbReference>
<evidence type="ECO:0000313" key="3">
    <source>
        <dbReference type="EMBL" id="KGQ32489.1"/>
    </source>
</evidence>
<organism evidence="3 4">
    <name type="scientific">Gallibacterium genomosp. 2</name>
    <dbReference type="NCBI Taxonomy" id="155517"/>
    <lineage>
        <taxon>Bacteria</taxon>
        <taxon>Pseudomonadati</taxon>
        <taxon>Pseudomonadota</taxon>
        <taxon>Gammaproteobacteria</taxon>
        <taxon>Pasteurellales</taxon>
        <taxon>Pasteurellaceae</taxon>
        <taxon>Gallibacterium</taxon>
    </lineage>
</organism>
<evidence type="ECO:0000259" key="2">
    <source>
        <dbReference type="SMART" id="SM00899"/>
    </source>
</evidence>
<dbReference type="AlphaFoldDB" id="A0A0A2Y4R7"/>
<gene>
    <name evidence="3" type="ORF">P375_05355</name>
</gene>
<name>A0A0A2Y4R7_9PAST</name>
<dbReference type="Gene3D" id="2.30.30.90">
    <property type="match status" value="1"/>
</dbReference>
<dbReference type="InterPro" id="IPR008988">
    <property type="entry name" value="Transcriptional_repressor_C"/>
</dbReference>
<keyword evidence="1" id="KW-0408">Iron</keyword>
<evidence type="ECO:0000313" key="4">
    <source>
        <dbReference type="Proteomes" id="UP000030418"/>
    </source>
</evidence>
<dbReference type="SMART" id="SM00899">
    <property type="entry name" value="FeoA"/>
    <property type="match status" value="1"/>
</dbReference>
<dbReference type="InterPro" id="IPR038157">
    <property type="entry name" value="FeoA_core_dom"/>
</dbReference>